<gene>
    <name evidence="1" type="ORF">MP_TR7908_c5_g1_i1_g.24213</name>
</gene>
<sequence length="117" mass="12938">MLYTYKLQVTPPSGSWVKGQRRRRSVTLPVMTLRPSPSPPRRLFLAASQAHSGALGTPTPAKTSQQVAAFWAVRSIVMRPSILTQGLSWVTDSGHIKGWTTGGWAETKPKKTRLKVR</sequence>
<proteinExistence type="predicted"/>
<protein>
    <submittedName>
        <fullName evidence="1">Uncharacterized protein</fullName>
    </submittedName>
</protein>
<organism evidence="1">
    <name type="scientific">Noccaea caerulescens</name>
    <name type="common">Alpine penny-cress</name>
    <name type="synonym">Thlaspi caerulescens</name>
    <dbReference type="NCBI Taxonomy" id="107243"/>
    <lineage>
        <taxon>Eukaryota</taxon>
        <taxon>Viridiplantae</taxon>
        <taxon>Streptophyta</taxon>
        <taxon>Embryophyta</taxon>
        <taxon>Tracheophyta</taxon>
        <taxon>Spermatophyta</taxon>
        <taxon>Magnoliopsida</taxon>
        <taxon>eudicotyledons</taxon>
        <taxon>Gunneridae</taxon>
        <taxon>Pentapetalae</taxon>
        <taxon>rosids</taxon>
        <taxon>malvids</taxon>
        <taxon>Brassicales</taxon>
        <taxon>Brassicaceae</taxon>
        <taxon>Coluteocarpeae</taxon>
        <taxon>Noccaea</taxon>
    </lineage>
</organism>
<evidence type="ECO:0000313" key="1">
    <source>
        <dbReference type="EMBL" id="JAU96581.1"/>
    </source>
</evidence>
<dbReference type="EMBL" id="GEVM01009357">
    <property type="protein sequence ID" value="JAU96581.1"/>
    <property type="molecule type" value="Transcribed_RNA"/>
</dbReference>
<name>A0A1J3JW01_NOCCA</name>
<reference evidence="1" key="1">
    <citation type="submission" date="2016-07" db="EMBL/GenBank/DDBJ databases">
        <title>De novo transcriptome assembly of four accessions of the metal hyperaccumulator plant Noccaea caerulescens.</title>
        <authorList>
            <person name="Blande D."/>
            <person name="Halimaa P."/>
            <person name="Tervahauta A.I."/>
            <person name="Aarts M.G."/>
            <person name="Karenlampi S.O."/>
        </authorList>
    </citation>
    <scope>NUCLEOTIDE SEQUENCE</scope>
</reference>
<accession>A0A1J3JW01</accession>
<dbReference type="AlphaFoldDB" id="A0A1J3JW01"/>